<dbReference type="HAMAP" id="MF_00503">
    <property type="entry name" value="Ribosomal_bL9"/>
    <property type="match status" value="1"/>
</dbReference>
<keyword evidence="5 7" id="KW-0687">Ribonucleoprotein</keyword>
<comment type="similarity">
    <text evidence="1 7">Belongs to the bacterial ribosomal protein bL9 family.</text>
</comment>
<dbReference type="InterPro" id="IPR036935">
    <property type="entry name" value="Ribosomal_bL9_N_sf"/>
</dbReference>
<dbReference type="RefSeq" id="WP_068225043.1">
    <property type="nucleotide sequence ID" value="NZ_CP139724.1"/>
</dbReference>
<dbReference type="NCBIfam" id="TIGR00158">
    <property type="entry name" value="L9"/>
    <property type="match status" value="1"/>
</dbReference>
<dbReference type="Gene3D" id="3.10.430.100">
    <property type="entry name" value="Ribosomal protein L9, C-terminal domain"/>
    <property type="match status" value="1"/>
</dbReference>
<keyword evidence="4 7" id="KW-0689">Ribosomal protein</keyword>
<feature type="domain" description="Ribosomal protein L9" evidence="8">
    <location>
        <begin position="13"/>
        <end position="40"/>
    </location>
</feature>
<comment type="caution">
    <text evidence="9">The sequence shown here is derived from an EMBL/GenBank/DDBJ whole genome shotgun (WGS) entry which is preliminary data.</text>
</comment>
<dbReference type="GO" id="GO:0006412">
    <property type="term" value="P:translation"/>
    <property type="evidence" value="ECO:0007669"/>
    <property type="project" value="UniProtKB-UniRule"/>
</dbReference>
<dbReference type="GO" id="GO:0003735">
    <property type="term" value="F:structural constituent of ribosome"/>
    <property type="evidence" value="ECO:0007669"/>
    <property type="project" value="InterPro"/>
</dbReference>
<dbReference type="PROSITE" id="PS00651">
    <property type="entry name" value="RIBOSOMAL_L9"/>
    <property type="match status" value="1"/>
</dbReference>
<comment type="function">
    <text evidence="7">Binds to the 23S rRNA.</text>
</comment>
<evidence type="ECO:0000313" key="9">
    <source>
        <dbReference type="EMBL" id="KYG71929.1"/>
    </source>
</evidence>
<dbReference type="SUPFAM" id="SSF55658">
    <property type="entry name" value="L9 N-domain-like"/>
    <property type="match status" value="1"/>
</dbReference>
<dbReference type="InterPro" id="IPR020070">
    <property type="entry name" value="Ribosomal_bL9_N"/>
</dbReference>
<dbReference type="InterPro" id="IPR009027">
    <property type="entry name" value="Ribosomal_bL9/RNase_H1_N"/>
</dbReference>
<evidence type="ECO:0000256" key="4">
    <source>
        <dbReference type="ARBA" id="ARBA00022980"/>
    </source>
</evidence>
<accession>A0A150WZM0</accession>
<dbReference type="STRING" id="333140.AWW68_18125"/>
<reference evidence="9 10" key="1">
    <citation type="submission" date="2016-01" db="EMBL/GenBank/DDBJ databases">
        <title>Genome sequencing of Roseivirga spongicola UST030701-084.</title>
        <authorList>
            <person name="Selvaratnam C."/>
            <person name="Thevarajoo S."/>
            <person name="Goh K.M."/>
            <person name="Ee R."/>
            <person name="Chan K.-G."/>
            <person name="Chong C.S."/>
        </authorList>
    </citation>
    <scope>NUCLEOTIDE SEQUENCE [LARGE SCALE GENOMIC DNA]</scope>
    <source>
        <strain evidence="9 10">UST030701-084</strain>
    </source>
</reference>
<evidence type="ECO:0000256" key="1">
    <source>
        <dbReference type="ARBA" id="ARBA00010605"/>
    </source>
</evidence>
<dbReference type="Proteomes" id="UP000075606">
    <property type="component" value="Unassembled WGS sequence"/>
</dbReference>
<dbReference type="Pfam" id="PF03948">
    <property type="entry name" value="Ribosomal_L9_C"/>
    <property type="match status" value="1"/>
</dbReference>
<dbReference type="Gene3D" id="3.40.5.10">
    <property type="entry name" value="Ribosomal protein L9, N-terminal domain"/>
    <property type="match status" value="1"/>
</dbReference>
<evidence type="ECO:0000313" key="10">
    <source>
        <dbReference type="Proteomes" id="UP000075606"/>
    </source>
</evidence>
<organism evidence="9 10">
    <name type="scientific">Roseivirga spongicola</name>
    <dbReference type="NCBI Taxonomy" id="333140"/>
    <lineage>
        <taxon>Bacteria</taxon>
        <taxon>Pseudomonadati</taxon>
        <taxon>Bacteroidota</taxon>
        <taxon>Cytophagia</taxon>
        <taxon>Cytophagales</taxon>
        <taxon>Roseivirgaceae</taxon>
        <taxon>Roseivirga</taxon>
    </lineage>
</organism>
<gene>
    <name evidence="7" type="primary">rplI</name>
    <name evidence="9" type="ORF">AWW68_18125</name>
</gene>
<dbReference type="InterPro" id="IPR036791">
    <property type="entry name" value="Ribosomal_bL9_C_sf"/>
</dbReference>
<dbReference type="AlphaFoldDB" id="A0A150WZM0"/>
<dbReference type="GO" id="GO:0005840">
    <property type="term" value="C:ribosome"/>
    <property type="evidence" value="ECO:0007669"/>
    <property type="project" value="UniProtKB-KW"/>
</dbReference>
<dbReference type="OrthoDB" id="9788336at2"/>
<dbReference type="SUPFAM" id="SSF55653">
    <property type="entry name" value="Ribosomal protein L9 C-domain"/>
    <property type="match status" value="1"/>
</dbReference>
<dbReference type="InterPro" id="IPR020594">
    <property type="entry name" value="Ribosomal_bL9_bac/chp"/>
</dbReference>
<protein>
    <recommendedName>
        <fullName evidence="6 7">Large ribosomal subunit protein bL9</fullName>
    </recommendedName>
</protein>
<evidence type="ECO:0000256" key="6">
    <source>
        <dbReference type="ARBA" id="ARBA00035292"/>
    </source>
</evidence>
<dbReference type="PANTHER" id="PTHR21368">
    <property type="entry name" value="50S RIBOSOMAL PROTEIN L9"/>
    <property type="match status" value="1"/>
</dbReference>
<evidence type="ECO:0000256" key="2">
    <source>
        <dbReference type="ARBA" id="ARBA00022730"/>
    </source>
</evidence>
<dbReference type="InterPro" id="IPR020069">
    <property type="entry name" value="Ribosomal_bL9_C"/>
</dbReference>
<sequence length="147" mass="16110">MEVILKTDIKGLGYKNDTVSVKPGYGRNYLIPQGFAIIANESNRKMIEENIKQAAHKAEKIKTDAEAIANAIGDSVLEIKAKVGDSGKIFGAVTTLQISDALKAKGIDVDRKKISFKSEVKMVGDYEVEIDLHKEVKKDVKFSVVAE</sequence>
<dbReference type="InterPro" id="IPR000244">
    <property type="entry name" value="Ribosomal_bL9"/>
</dbReference>
<dbReference type="Pfam" id="PF01281">
    <property type="entry name" value="Ribosomal_L9_N"/>
    <property type="match status" value="1"/>
</dbReference>
<evidence type="ECO:0000256" key="7">
    <source>
        <dbReference type="HAMAP-Rule" id="MF_00503"/>
    </source>
</evidence>
<evidence type="ECO:0000259" key="8">
    <source>
        <dbReference type="PROSITE" id="PS00651"/>
    </source>
</evidence>
<proteinExistence type="inferred from homology"/>
<dbReference type="GO" id="GO:0019843">
    <property type="term" value="F:rRNA binding"/>
    <property type="evidence" value="ECO:0007669"/>
    <property type="project" value="UniProtKB-UniRule"/>
</dbReference>
<keyword evidence="2 7" id="KW-0699">rRNA-binding</keyword>
<keyword evidence="3 7" id="KW-0694">RNA-binding</keyword>
<evidence type="ECO:0000256" key="3">
    <source>
        <dbReference type="ARBA" id="ARBA00022884"/>
    </source>
</evidence>
<evidence type="ECO:0000256" key="5">
    <source>
        <dbReference type="ARBA" id="ARBA00023274"/>
    </source>
</evidence>
<keyword evidence="10" id="KW-1185">Reference proteome</keyword>
<dbReference type="GO" id="GO:1990904">
    <property type="term" value="C:ribonucleoprotein complex"/>
    <property type="evidence" value="ECO:0007669"/>
    <property type="project" value="UniProtKB-KW"/>
</dbReference>
<dbReference type="EMBL" id="LRPC01000031">
    <property type="protein sequence ID" value="KYG71929.1"/>
    <property type="molecule type" value="Genomic_DNA"/>
</dbReference>
<name>A0A150WZM0_9BACT</name>